<protein>
    <submittedName>
        <fullName evidence="1">Uncharacterized protein</fullName>
    </submittedName>
</protein>
<gene>
    <name evidence="1" type="ORF">GT755_30520</name>
</gene>
<keyword evidence="2" id="KW-1185">Reference proteome</keyword>
<comment type="caution">
    <text evidence="1">The sequence shown here is derived from an EMBL/GenBank/DDBJ whole genome shotgun (WGS) entry which is preliminary data.</text>
</comment>
<evidence type="ECO:0000313" key="2">
    <source>
        <dbReference type="Proteomes" id="UP000479526"/>
    </source>
</evidence>
<dbReference type="EMBL" id="WXEW01000009">
    <property type="protein sequence ID" value="NAS26000.1"/>
    <property type="molecule type" value="Genomic_DNA"/>
</dbReference>
<organism evidence="1 2">
    <name type="scientific">Herbidospora solisilvae</name>
    <dbReference type="NCBI Taxonomy" id="2696284"/>
    <lineage>
        <taxon>Bacteria</taxon>
        <taxon>Bacillati</taxon>
        <taxon>Actinomycetota</taxon>
        <taxon>Actinomycetes</taxon>
        <taxon>Streptosporangiales</taxon>
        <taxon>Streptosporangiaceae</taxon>
        <taxon>Herbidospora</taxon>
    </lineage>
</organism>
<accession>A0A7C9J7J6</accession>
<dbReference type="Proteomes" id="UP000479526">
    <property type="component" value="Unassembled WGS sequence"/>
</dbReference>
<proteinExistence type="predicted"/>
<name>A0A7C9J7J6_9ACTN</name>
<sequence length="77" mass="8768">MTVTAGDLISSTQSLLENDTDRLVILIEDGDCRELVFVHRGHNLRTPGARPYGDRVLAHQLSDFDRHFGHPSILREW</sequence>
<dbReference type="AlphaFoldDB" id="A0A7C9J7J6"/>
<evidence type="ECO:0000313" key="1">
    <source>
        <dbReference type="EMBL" id="NAS26000.1"/>
    </source>
</evidence>
<reference evidence="1 2" key="1">
    <citation type="submission" date="2020-01" db="EMBL/GenBank/DDBJ databases">
        <title>Herbidospora sp. NEAU-GS84 nov., a novel actinomycete isolated from soil.</title>
        <authorList>
            <person name="Han L."/>
        </authorList>
    </citation>
    <scope>NUCLEOTIDE SEQUENCE [LARGE SCALE GENOMIC DNA]</scope>
    <source>
        <strain evidence="1 2">NEAU-GS84</strain>
    </source>
</reference>